<dbReference type="GO" id="GO:0016020">
    <property type="term" value="C:membrane"/>
    <property type="evidence" value="ECO:0007669"/>
    <property type="project" value="GOC"/>
</dbReference>
<comment type="function">
    <text evidence="7">Catalyzes the N-acylation of UDP-3-O-acylglucosamine using 3-hydroxyacyl-ACP as the acyl donor. Is involved in the biosynthesis of lipid A, a phosphorylated glycolipid that anchors the lipopolysaccharide to the outer membrane of the cell.</text>
</comment>
<dbReference type="InterPro" id="IPR001451">
    <property type="entry name" value="Hexapep"/>
</dbReference>
<dbReference type="PANTHER" id="PTHR43378">
    <property type="entry name" value="UDP-3-O-ACYLGLUCOSAMINE N-ACYLTRANSFERASE"/>
    <property type="match status" value="1"/>
</dbReference>
<dbReference type="OrthoDB" id="9784739at2"/>
<name>A0A5C8P0L1_9BURK</name>
<evidence type="ECO:0000256" key="7">
    <source>
        <dbReference type="HAMAP-Rule" id="MF_00523"/>
    </source>
</evidence>
<dbReference type="GO" id="GO:0009245">
    <property type="term" value="P:lipid A biosynthetic process"/>
    <property type="evidence" value="ECO:0007669"/>
    <property type="project" value="UniProtKB-UniRule"/>
</dbReference>
<dbReference type="Pfam" id="PF04613">
    <property type="entry name" value="LpxD"/>
    <property type="match status" value="1"/>
</dbReference>
<dbReference type="Proteomes" id="UP000321548">
    <property type="component" value="Unassembled WGS sequence"/>
</dbReference>
<evidence type="ECO:0000256" key="2">
    <source>
        <dbReference type="ARBA" id="ARBA00022556"/>
    </source>
</evidence>
<dbReference type="HAMAP" id="MF_00523">
    <property type="entry name" value="LpxD"/>
    <property type="match status" value="1"/>
</dbReference>
<reference evidence="9 10" key="1">
    <citation type="submission" date="2019-06" db="EMBL/GenBank/DDBJ databases">
        <title>Quisquiliibacterium sp. nov., isolated from a maize field.</title>
        <authorList>
            <person name="Lin S.-Y."/>
            <person name="Tsai C.-F."/>
            <person name="Young C.-C."/>
        </authorList>
    </citation>
    <scope>NUCLEOTIDE SEQUENCE [LARGE SCALE GENOMIC DNA]</scope>
    <source>
        <strain evidence="9 10">CC-CFT501</strain>
    </source>
</reference>
<comment type="similarity">
    <text evidence="7">Belongs to the transferase hexapeptide repeat family. LpxD subfamily.</text>
</comment>
<dbReference type="EC" id="2.3.1.191" evidence="7"/>
<proteinExistence type="inferred from homology"/>
<keyword evidence="1 7" id="KW-0444">Lipid biosynthesis</keyword>
<dbReference type="PANTHER" id="PTHR43378:SF2">
    <property type="entry name" value="UDP-3-O-ACYLGLUCOSAMINE N-ACYLTRANSFERASE 1, MITOCHONDRIAL-RELATED"/>
    <property type="match status" value="1"/>
</dbReference>
<sequence length="350" mass="35867">MELRPGLSLAAAAGIARARILRGDPDRLLRGLATLASAGPADLSFLSDSRYAAQARDSAAGAIIARESDASGLPAGCAVLASDDPYRAFATLARELEAMLRPASAPGCEPSAVVAPDARIGSGVSIGAQVVIGAGASIGKGASIGPGSVVGAGVSIGAGTVLHARVTIYDACTIGERCILHSGAVIGADGFGFASAEGRWEKIPQLGAVRIGNDVEIGANTTIDRGALDDTVIGDGCKLDNQIQIGHNVRIGEHSALAGCVGVAGSAVIGRRCRIGGGAGILGHLEICDDVTVSAMSLVTRTIRQPGFYTGVFPLMDNDDWERAAAVLRRLPELRTRVRRLERTDEDNTR</sequence>
<dbReference type="PROSITE" id="PS00101">
    <property type="entry name" value="HEXAPEP_TRANSFERASES"/>
    <property type="match status" value="1"/>
</dbReference>
<dbReference type="Pfam" id="PF14602">
    <property type="entry name" value="Hexapep_2"/>
    <property type="match status" value="1"/>
</dbReference>
<keyword evidence="3 7" id="KW-0808">Transferase</keyword>
<dbReference type="InterPro" id="IPR007691">
    <property type="entry name" value="LpxD"/>
</dbReference>
<keyword evidence="5 7" id="KW-0443">Lipid metabolism</keyword>
<dbReference type="Gene3D" id="3.40.1390.10">
    <property type="entry name" value="MurE/MurF, N-terminal domain"/>
    <property type="match status" value="1"/>
</dbReference>
<dbReference type="InterPro" id="IPR018357">
    <property type="entry name" value="Hexapep_transf_CS"/>
</dbReference>
<feature type="active site" description="Proton acceptor" evidence="7">
    <location>
        <position position="247"/>
    </location>
</feature>
<evidence type="ECO:0000256" key="6">
    <source>
        <dbReference type="ARBA" id="ARBA00023315"/>
    </source>
</evidence>
<comment type="catalytic activity">
    <reaction evidence="7">
        <text>a UDP-3-O-[(3R)-3-hydroxyacyl]-alpha-D-glucosamine + a (3R)-hydroxyacyl-[ACP] = a UDP-2-N,3-O-bis[(3R)-3-hydroxyacyl]-alpha-D-glucosamine + holo-[ACP] + H(+)</text>
        <dbReference type="Rhea" id="RHEA:53836"/>
        <dbReference type="Rhea" id="RHEA-COMP:9685"/>
        <dbReference type="Rhea" id="RHEA-COMP:9945"/>
        <dbReference type="ChEBI" id="CHEBI:15378"/>
        <dbReference type="ChEBI" id="CHEBI:64479"/>
        <dbReference type="ChEBI" id="CHEBI:78827"/>
        <dbReference type="ChEBI" id="CHEBI:137740"/>
        <dbReference type="ChEBI" id="CHEBI:137748"/>
        <dbReference type="EC" id="2.3.1.191"/>
    </reaction>
</comment>
<dbReference type="SUPFAM" id="SSF51161">
    <property type="entry name" value="Trimeric LpxA-like enzymes"/>
    <property type="match status" value="1"/>
</dbReference>
<evidence type="ECO:0000256" key="3">
    <source>
        <dbReference type="ARBA" id="ARBA00022679"/>
    </source>
</evidence>
<keyword evidence="4 7" id="KW-0677">Repeat</keyword>
<feature type="domain" description="UDP-3-O-[3-hydroxymyristoyl] glucosamine N-acyltransferase non-repeat region" evidence="8">
    <location>
        <begin position="26"/>
        <end position="94"/>
    </location>
</feature>
<dbReference type="InterPro" id="IPR011004">
    <property type="entry name" value="Trimer_LpxA-like_sf"/>
</dbReference>
<comment type="pathway">
    <text evidence="7">Bacterial outer membrane biogenesis; LPS lipid A biosynthesis.</text>
</comment>
<keyword evidence="6 7" id="KW-0012">Acyltransferase</keyword>
<dbReference type="EMBL" id="VDUY01000002">
    <property type="protein sequence ID" value="TXL67149.1"/>
    <property type="molecule type" value="Genomic_DNA"/>
</dbReference>
<comment type="subunit">
    <text evidence="7">Homotrimer.</text>
</comment>
<keyword evidence="10" id="KW-1185">Reference proteome</keyword>
<comment type="caution">
    <text evidence="9">The sequence shown here is derived from an EMBL/GenBank/DDBJ whole genome shotgun (WGS) entry which is preliminary data.</text>
</comment>
<evidence type="ECO:0000256" key="1">
    <source>
        <dbReference type="ARBA" id="ARBA00022516"/>
    </source>
</evidence>
<dbReference type="GO" id="GO:0103118">
    <property type="term" value="F:UDP-3-O-[(3R)-3-hydroxyacyl]-glucosamine N-acyltransferase activity"/>
    <property type="evidence" value="ECO:0007669"/>
    <property type="project" value="UniProtKB-EC"/>
</dbReference>
<dbReference type="RefSeq" id="WP_147703398.1">
    <property type="nucleotide sequence ID" value="NZ_VDUY01000002.1"/>
</dbReference>
<dbReference type="InterPro" id="IPR020573">
    <property type="entry name" value="UDP_GlcNAc_AcTrfase_non-rep"/>
</dbReference>
<evidence type="ECO:0000313" key="10">
    <source>
        <dbReference type="Proteomes" id="UP000321548"/>
    </source>
</evidence>
<evidence type="ECO:0000256" key="5">
    <source>
        <dbReference type="ARBA" id="ARBA00023098"/>
    </source>
</evidence>
<accession>A0A5C8P0L1</accession>
<evidence type="ECO:0000313" key="9">
    <source>
        <dbReference type="EMBL" id="TXL67149.1"/>
    </source>
</evidence>
<dbReference type="CDD" id="cd03352">
    <property type="entry name" value="LbH_LpxD"/>
    <property type="match status" value="1"/>
</dbReference>
<dbReference type="AlphaFoldDB" id="A0A5C8P0L1"/>
<dbReference type="GO" id="GO:0016410">
    <property type="term" value="F:N-acyltransferase activity"/>
    <property type="evidence" value="ECO:0007669"/>
    <property type="project" value="InterPro"/>
</dbReference>
<evidence type="ECO:0000259" key="8">
    <source>
        <dbReference type="Pfam" id="PF04613"/>
    </source>
</evidence>
<protein>
    <recommendedName>
        <fullName evidence="7">UDP-3-O-acylglucosamine N-acyltransferase</fullName>
        <ecNumber evidence="7">2.3.1.191</ecNumber>
    </recommendedName>
</protein>
<keyword evidence="2 7" id="KW-0441">Lipid A biosynthesis</keyword>
<dbReference type="Pfam" id="PF00132">
    <property type="entry name" value="Hexapep"/>
    <property type="match status" value="3"/>
</dbReference>
<evidence type="ECO:0000256" key="4">
    <source>
        <dbReference type="ARBA" id="ARBA00022737"/>
    </source>
</evidence>
<dbReference type="NCBIfam" id="NF002060">
    <property type="entry name" value="PRK00892.1"/>
    <property type="match status" value="1"/>
</dbReference>
<dbReference type="Gene3D" id="2.160.10.10">
    <property type="entry name" value="Hexapeptide repeat proteins"/>
    <property type="match status" value="1"/>
</dbReference>
<dbReference type="NCBIfam" id="TIGR01853">
    <property type="entry name" value="lipid_A_lpxD"/>
    <property type="match status" value="1"/>
</dbReference>
<gene>
    <name evidence="7 9" type="primary">lpxD</name>
    <name evidence="9" type="ORF">FHP08_05925</name>
</gene>
<organism evidence="9 10">
    <name type="scientific">Zeimonas arvi</name>
    <dbReference type="NCBI Taxonomy" id="2498847"/>
    <lineage>
        <taxon>Bacteria</taxon>
        <taxon>Pseudomonadati</taxon>
        <taxon>Pseudomonadota</taxon>
        <taxon>Betaproteobacteria</taxon>
        <taxon>Burkholderiales</taxon>
        <taxon>Burkholderiaceae</taxon>
        <taxon>Zeimonas</taxon>
    </lineage>
</organism>
<dbReference type="UniPathway" id="UPA00973"/>